<dbReference type="GO" id="GO:0005737">
    <property type="term" value="C:cytoplasm"/>
    <property type="evidence" value="ECO:0007669"/>
    <property type="project" value="TreeGrafter"/>
</dbReference>
<evidence type="ECO:0000313" key="12">
    <source>
        <dbReference type="EMBL" id="GIM46584.1"/>
    </source>
</evidence>
<dbReference type="GO" id="GO:0019569">
    <property type="term" value="P:L-arabinose catabolic process to D-xylulose 5-phosphate"/>
    <property type="evidence" value="ECO:0007669"/>
    <property type="project" value="UniProtKB-UniRule"/>
</dbReference>
<dbReference type="GO" id="GO:0005524">
    <property type="term" value="F:ATP binding"/>
    <property type="evidence" value="ECO:0007669"/>
    <property type="project" value="UniProtKB-UniRule"/>
</dbReference>
<dbReference type="InterPro" id="IPR043129">
    <property type="entry name" value="ATPase_NBD"/>
</dbReference>
<evidence type="ECO:0000259" key="11">
    <source>
        <dbReference type="Pfam" id="PF02782"/>
    </source>
</evidence>
<dbReference type="InterPro" id="IPR018485">
    <property type="entry name" value="FGGY_C"/>
</dbReference>
<gene>
    <name evidence="7 12" type="primary">araB</name>
    <name evidence="12" type="ORF">DNHGIG_21330</name>
</gene>
<evidence type="ECO:0000256" key="1">
    <source>
        <dbReference type="ARBA" id="ARBA00022679"/>
    </source>
</evidence>
<dbReference type="Proteomes" id="UP001057291">
    <property type="component" value="Unassembled WGS sequence"/>
</dbReference>
<evidence type="ECO:0000259" key="10">
    <source>
        <dbReference type="Pfam" id="PF00370"/>
    </source>
</evidence>
<keyword evidence="2 7" id="KW-0547">Nucleotide-binding</keyword>
<dbReference type="PANTHER" id="PTHR43435">
    <property type="entry name" value="RIBULOKINASE"/>
    <property type="match status" value="1"/>
</dbReference>
<comment type="catalytic activity">
    <reaction evidence="7 9">
        <text>L-ribulose + ATP = L-ribulose 5-phosphate + ADP + H(+)</text>
        <dbReference type="Rhea" id="RHEA:22072"/>
        <dbReference type="ChEBI" id="CHEBI:15378"/>
        <dbReference type="ChEBI" id="CHEBI:16880"/>
        <dbReference type="ChEBI" id="CHEBI:30616"/>
        <dbReference type="ChEBI" id="CHEBI:58226"/>
        <dbReference type="ChEBI" id="CHEBI:456216"/>
        <dbReference type="EC" id="2.7.1.16"/>
    </reaction>
</comment>
<dbReference type="HAMAP" id="MF_00520">
    <property type="entry name" value="Ribulokinase"/>
    <property type="match status" value="1"/>
</dbReference>
<dbReference type="InterPro" id="IPR018484">
    <property type="entry name" value="FGGY_N"/>
</dbReference>
<dbReference type="GO" id="GO:0008741">
    <property type="term" value="F:ribulokinase activity"/>
    <property type="evidence" value="ECO:0007669"/>
    <property type="project" value="UniProtKB-UniRule"/>
</dbReference>
<keyword evidence="5 7" id="KW-0054">Arabinose catabolism</keyword>
<evidence type="ECO:0000256" key="7">
    <source>
        <dbReference type="HAMAP-Rule" id="MF_00520"/>
    </source>
</evidence>
<dbReference type="Gene3D" id="3.30.420.40">
    <property type="match status" value="2"/>
</dbReference>
<dbReference type="Pfam" id="PF00370">
    <property type="entry name" value="FGGY_N"/>
    <property type="match status" value="1"/>
</dbReference>
<reference evidence="12" key="1">
    <citation type="journal article" date="2023" name="Int. J. Syst. Evol. Microbiol.">
        <title>Collibacillus ludicampi gen. nov., sp. nov., a new soil bacterium of the family Alicyclobacillaceae.</title>
        <authorList>
            <person name="Jojima T."/>
            <person name="Ioku Y."/>
            <person name="Fukuta Y."/>
            <person name="Shirasaka N."/>
            <person name="Matsumura Y."/>
            <person name="Mori M."/>
        </authorList>
    </citation>
    <scope>NUCLEOTIDE SEQUENCE</scope>
    <source>
        <strain evidence="12">TP075</strain>
    </source>
</reference>
<dbReference type="AlphaFoldDB" id="A0AAV4LGG8"/>
<dbReference type="EMBL" id="BOQE01000001">
    <property type="protein sequence ID" value="GIM46584.1"/>
    <property type="molecule type" value="Genomic_DNA"/>
</dbReference>
<keyword evidence="1 7" id="KW-0808">Transferase</keyword>
<dbReference type="InterPro" id="IPR005929">
    <property type="entry name" value="Ribulokinase"/>
</dbReference>
<feature type="domain" description="Carbohydrate kinase FGGY N-terminal" evidence="10">
    <location>
        <begin position="6"/>
        <end position="281"/>
    </location>
</feature>
<dbReference type="RefSeq" id="WP_282199663.1">
    <property type="nucleotide sequence ID" value="NZ_BOQE01000001.1"/>
</dbReference>
<keyword evidence="3 7" id="KW-0418">Kinase</keyword>
<comment type="catalytic activity">
    <reaction evidence="7">
        <text>D-ribulose + ATP = D-ribulose 5-phosphate + ADP + H(+)</text>
        <dbReference type="Rhea" id="RHEA:17601"/>
        <dbReference type="ChEBI" id="CHEBI:15378"/>
        <dbReference type="ChEBI" id="CHEBI:17173"/>
        <dbReference type="ChEBI" id="CHEBI:30616"/>
        <dbReference type="ChEBI" id="CHEBI:58121"/>
        <dbReference type="ChEBI" id="CHEBI:456216"/>
        <dbReference type="EC" id="2.7.1.16"/>
    </reaction>
</comment>
<evidence type="ECO:0000256" key="8">
    <source>
        <dbReference type="NCBIfam" id="TIGR01234"/>
    </source>
</evidence>
<keyword evidence="4 7" id="KW-0067">ATP-binding</keyword>
<evidence type="ECO:0000256" key="3">
    <source>
        <dbReference type="ARBA" id="ARBA00022777"/>
    </source>
</evidence>
<evidence type="ECO:0000256" key="4">
    <source>
        <dbReference type="ARBA" id="ARBA00022840"/>
    </source>
</evidence>
<evidence type="ECO:0000256" key="2">
    <source>
        <dbReference type="ARBA" id="ARBA00022741"/>
    </source>
</evidence>
<dbReference type="NCBIfam" id="TIGR01234">
    <property type="entry name" value="L-ribulokinase"/>
    <property type="match status" value="1"/>
</dbReference>
<dbReference type="Pfam" id="PF02782">
    <property type="entry name" value="FGGY_C"/>
    <property type="match status" value="1"/>
</dbReference>
<dbReference type="InterPro" id="IPR000577">
    <property type="entry name" value="Carb_kinase_FGGY"/>
</dbReference>
<dbReference type="EC" id="2.7.1.16" evidence="7 8"/>
<comment type="pathway">
    <text evidence="7 9">Carbohydrate degradation; L-arabinose degradation via L-ribulose; D-xylulose 5-phosphate from L-arabinose (bacterial route): step 2/3.</text>
</comment>
<protein>
    <recommendedName>
        <fullName evidence="7 8">Ribulokinase</fullName>
        <ecNumber evidence="7 8">2.7.1.16</ecNumber>
    </recommendedName>
</protein>
<dbReference type="NCBIfam" id="NF003154">
    <property type="entry name" value="PRK04123.1"/>
    <property type="match status" value="1"/>
</dbReference>
<accession>A0AAV4LGG8</accession>
<keyword evidence="6 7" id="KW-0119">Carbohydrate metabolism</keyword>
<organism evidence="12 13">
    <name type="scientific">Collibacillus ludicampi</name>
    <dbReference type="NCBI Taxonomy" id="2771369"/>
    <lineage>
        <taxon>Bacteria</taxon>
        <taxon>Bacillati</taxon>
        <taxon>Bacillota</taxon>
        <taxon>Bacilli</taxon>
        <taxon>Bacillales</taxon>
        <taxon>Alicyclobacillaceae</taxon>
        <taxon>Collibacillus</taxon>
    </lineage>
</organism>
<comment type="caution">
    <text evidence="12">The sequence shown here is derived from an EMBL/GenBank/DDBJ whole genome shotgun (WGS) entry which is preliminary data.</text>
</comment>
<sequence length="567" mass="63417">MKRGKYAIGIDFGTESGRAVLVDITNGWEVSTHVTVYPHGVITEKLPESDIYLDSDFALQDPDDYLEVLRNSVPHLLKESGIHAEDVIGIGIDFTSNTMIPVDRNLQPLCRDADWRKNPHSWVKLWKHHATQEETEKINRFAIQRNEPWLKRYGGRISSEWMIPKCWQILNEAPEIYQAADLFLEASDWITAQMTGQVKRNNCAAGFKSFWHPEEGYPSKDFFSLLDSKLADITETKLRGPIARIGSKAGYLRPEMAEIMGLYPGLPVAVGMIDAHAAVLGMGVVTPGKMVMVMGTSTCHMLLSREEREVEGISGVVKDGIIPGLYAYEAGQSAVGDLFAWFVKRCVPAYVYEDAKSKQISIYEWLEREAGRLKPGESGLLALDWHNGNRSPLDNADLSGLVIGNTLLTKPEEIYRALLEATAFGARVILEEYEKSGLEVNELYACGGLPHRNRLLMQIYADIMNREIKISETEFTPAVGAAILGAVAAGKTNGGYETLAEAAMNMGRIKNVSFKPIPEHVKIYNELYQEYLLLQNYFGRGMNDVMGRLKKLKDRIKSINNTHSIKV</sequence>
<evidence type="ECO:0000256" key="5">
    <source>
        <dbReference type="ARBA" id="ARBA00022935"/>
    </source>
</evidence>
<name>A0AAV4LGG8_9BACL</name>
<evidence type="ECO:0000256" key="6">
    <source>
        <dbReference type="ARBA" id="ARBA00023277"/>
    </source>
</evidence>
<evidence type="ECO:0000256" key="9">
    <source>
        <dbReference type="RuleBase" id="RU003455"/>
    </source>
</evidence>
<dbReference type="SUPFAM" id="SSF53067">
    <property type="entry name" value="Actin-like ATPase domain"/>
    <property type="match status" value="2"/>
</dbReference>
<keyword evidence="13" id="KW-1185">Reference proteome</keyword>
<feature type="domain" description="Carbohydrate kinase FGGY C-terminal" evidence="11">
    <location>
        <begin position="291"/>
        <end position="489"/>
    </location>
</feature>
<dbReference type="PANTHER" id="PTHR43435:SF4">
    <property type="entry name" value="FGGY CARBOHYDRATE KINASE DOMAIN-CONTAINING PROTEIN"/>
    <property type="match status" value="1"/>
</dbReference>
<comment type="similarity">
    <text evidence="7 9">Belongs to the ribulokinase family.</text>
</comment>
<dbReference type="PIRSF" id="PIRSF000538">
    <property type="entry name" value="GlpK"/>
    <property type="match status" value="1"/>
</dbReference>
<evidence type="ECO:0000313" key="13">
    <source>
        <dbReference type="Proteomes" id="UP001057291"/>
    </source>
</evidence>
<dbReference type="CDD" id="cd07781">
    <property type="entry name" value="ASKHA_NBD_FGGY_L-RBK"/>
    <property type="match status" value="1"/>
</dbReference>
<dbReference type="GO" id="GO:0019150">
    <property type="term" value="F:D-ribulokinase activity"/>
    <property type="evidence" value="ECO:0007669"/>
    <property type="project" value="TreeGrafter"/>
</dbReference>
<proteinExistence type="inferred from homology"/>